<evidence type="ECO:0000313" key="9">
    <source>
        <dbReference type="Proteomes" id="UP000007963"/>
    </source>
</evidence>
<protein>
    <recommendedName>
        <fullName evidence="7">Extradiol ring-cleavage dioxygenase class III enzyme subunit B domain-containing protein</fullName>
    </recommendedName>
</protein>
<feature type="domain" description="Extradiol ring-cleavage dioxygenase class III enzyme subunit B" evidence="7">
    <location>
        <begin position="118"/>
        <end position="362"/>
    </location>
</feature>
<dbReference type="GO" id="GO:0008198">
    <property type="term" value="F:ferrous iron binding"/>
    <property type="evidence" value="ECO:0007669"/>
    <property type="project" value="InterPro"/>
</dbReference>
<dbReference type="OrthoDB" id="7396853at2759"/>
<gene>
    <name evidence="8" type="ORF">ATEG_07154</name>
</gene>
<dbReference type="AlphaFoldDB" id="Q0CGN8"/>
<dbReference type="VEuPathDB" id="FungiDB:ATEG_07154"/>
<dbReference type="GeneID" id="4318989"/>
<evidence type="ECO:0000256" key="2">
    <source>
        <dbReference type="ARBA" id="ARBA00007581"/>
    </source>
</evidence>
<evidence type="ECO:0000256" key="6">
    <source>
        <dbReference type="SAM" id="Phobius"/>
    </source>
</evidence>
<dbReference type="InterPro" id="IPR014436">
    <property type="entry name" value="Extradiol_dOase_DODA"/>
</dbReference>
<evidence type="ECO:0000256" key="3">
    <source>
        <dbReference type="ARBA" id="ARBA00022723"/>
    </source>
</evidence>
<evidence type="ECO:0000256" key="4">
    <source>
        <dbReference type="ARBA" id="ARBA00022833"/>
    </source>
</evidence>
<dbReference type="EMBL" id="CH476603">
    <property type="protein sequence ID" value="EAU32538.1"/>
    <property type="molecule type" value="Genomic_DNA"/>
</dbReference>
<accession>Q0CGN8</accession>
<keyword evidence="6" id="KW-0472">Membrane</keyword>
<dbReference type="PANTHER" id="PTHR30096:SF0">
    <property type="entry name" value="4,5-DOPA DIOXYGENASE EXTRADIOL-LIKE PROTEIN"/>
    <property type="match status" value="1"/>
</dbReference>
<name>Q0CGN8_ASPTN</name>
<evidence type="ECO:0000256" key="5">
    <source>
        <dbReference type="ARBA" id="ARBA00023002"/>
    </source>
</evidence>
<dbReference type="CDD" id="cd07363">
    <property type="entry name" value="45_DOPA_Dioxygenase"/>
    <property type="match status" value="1"/>
</dbReference>
<comment type="cofactor">
    <cofactor evidence="1">
        <name>Zn(2+)</name>
        <dbReference type="ChEBI" id="CHEBI:29105"/>
    </cofactor>
</comment>
<sequence length="389" mass="42280">MPPDSVADNAQHNHKKPSSIPIALLAALVAVAIALFAGYTSQQIETTDGPTANLFGFRRLFGSTLSSSAPSVARPTGTGSAAVTSAVGHKFSKSAAKGAQNLKSSSALQTDTMRTPVYFLSHGGPNIMYDTDHPAYHKLAQIGREITGKVKPRAVVVFSAHWQAGRDTIHVNHAEMTELIYDFYGFPSHYYKEKYPNVGSREIANKVIDLLRQAGINAEGVKRGLDHGVWASFKCAFEPDSNPLNVPIVQVSLFDSEDPIQHYRLGQAVSQLRDENILIIVSGMAVHNLRDMRFTWGDPTPLPYTASFDEALKEAVTTAPEDREQAMAALLKRPDARQAHPTFDHVLPIHIGAGAAGADVGRRLWTLKEGSLSWAQYRFGEVPNATSAL</sequence>
<dbReference type="SUPFAM" id="SSF53213">
    <property type="entry name" value="LigB-like"/>
    <property type="match status" value="1"/>
</dbReference>
<reference evidence="9" key="1">
    <citation type="submission" date="2005-09" db="EMBL/GenBank/DDBJ databases">
        <title>Annotation of the Aspergillus terreus NIH2624 genome.</title>
        <authorList>
            <person name="Birren B.W."/>
            <person name="Lander E.S."/>
            <person name="Galagan J.E."/>
            <person name="Nusbaum C."/>
            <person name="Devon K."/>
            <person name="Henn M."/>
            <person name="Ma L.-J."/>
            <person name="Jaffe D.B."/>
            <person name="Butler J."/>
            <person name="Alvarez P."/>
            <person name="Gnerre S."/>
            <person name="Grabherr M."/>
            <person name="Kleber M."/>
            <person name="Mauceli E.W."/>
            <person name="Brockman W."/>
            <person name="Rounsley S."/>
            <person name="Young S.K."/>
            <person name="LaButti K."/>
            <person name="Pushparaj V."/>
            <person name="DeCaprio D."/>
            <person name="Crawford M."/>
            <person name="Koehrsen M."/>
            <person name="Engels R."/>
            <person name="Montgomery P."/>
            <person name="Pearson M."/>
            <person name="Howarth C."/>
            <person name="Larson L."/>
            <person name="Luoma S."/>
            <person name="White J."/>
            <person name="Alvarado L."/>
            <person name="Kodira C.D."/>
            <person name="Zeng Q."/>
            <person name="Oleary S."/>
            <person name="Yandava C."/>
            <person name="Denning D.W."/>
            <person name="Nierman W.C."/>
            <person name="Milne T."/>
            <person name="Madden K."/>
        </authorList>
    </citation>
    <scope>NUCLEOTIDE SEQUENCE [LARGE SCALE GENOMIC DNA]</scope>
    <source>
        <strain evidence="9">NIH 2624 / FGSC A1156</strain>
    </source>
</reference>
<dbReference type="Gene3D" id="3.40.830.10">
    <property type="entry name" value="LigB-like"/>
    <property type="match status" value="1"/>
</dbReference>
<comment type="similarity">
    <text evidence="2">Belongs to the DODA-type extradiol aromatic ring-opening dioxygenase family.</text>
</comment>
<keyword evidence="3" id="KW-0479">Metal-binding</keyword>
<keyword evidence="6" id="KW-1133">Transmembrane helix</keyword>
<keyword evidence="4" id="KW-0862">Zinc</keyword>
<dbReference type="Proteomes" id="UP000007963">
    <property type="component" value="Unassembled WGS sequence"/>
</dbReference>
<dbReference type="GO" id="GO:0008270">
    <property type="term" value="F:zinc ion binding"/>
    <property type="evidence" value="ECO:0007669"/>
    <property type="project" value="InterPro"/>
</dbReference>
<dbReference type="GO" id="GO:0016702">
    <property type="term" value="F:oxidoreductase activity, acting on single donors with incorporation of molecular oxygen, incorporation of two atoms of oxygen"/>
    <property type="evidence" value="ECO:0007669"/>
    <property type="project" value="UniProtKB-ARBA"/>
</dbReference>
<dbReference type="OMA" id="SVIDGFW"/>
<dbReference type="PANTHER" id="PTHR30096">
    <property type="entry name" value="4,5-DOPA DIOXYGENASE EXTRADIOL-LIKE PROTEIN"/>
    <property type="match status" value="1"/>
</dbReference>
<evidence type="ECO:0000259" key="7">
    <source>
        <dbReference type="Pfam" id="PF02900"/>
    </source>
</evidence>
<evidence type="ECO:0000313" key="8">
    <source>
        <dbReference type="EMBL" id="EAU32538.1"/>
    </source>
</evidence>
<feature type="transmembrane region" description="Helical" evidence="6">
    <location>
        <begin position="20"/>
        <end position="39"/>
    </location>
</feature>
<keyword evidence="5" id="KW-0560">Oxidoreductase</keyword>
<dbReference type="eggNOG" id="ENOG502QS66">
    <property type="taxonomic scope" value="Eukaryota"/>
</dbReference>
<keyword evidence="6" id="KW-0812">Transmembrane</keyword>
<dbReference type="RefSeq" id="XP_001209840.1">
    <property type="nucleotide sequence ID" value="XM_001209840.1"/>
</dbReference>
<dbReference type="InterPro" id="IPR004183">
    <property type="entry name" value="Xdiol_dOase_suB"/>
</dbReference>
<proteinExistence type="inferred from homology"/>
<dbReference type="Pfam" id="PF02900">
    <property type="entry name" value="LigB"/>
    <property type="match status" value="1"/>
</dbReference>
<evidence type="ECO:0000256" key="1">
    <source>
        <dbReference type="ARBA" id="ARBA00001947"/>
    </source>
</evidence>
<dbReference type="HOGENOM" id="CLU_046582_1_0_1"/>
<organism evidence="8 9">
    <name type="scientific">Aspergillus terreus (strain NIH 2624 / FGSC A1156)</name>
    <dbReference type="NCBI Taxonomy" id="341663"/>
    <lineage>
        <taxon>Eukaryota</taxon>
        <taxon>Fungi</taxon>
        <taxon>Dikarya</taxon>
        <taxon>Ascomycota</taxon>
        <taxon>Pezizomycotina</taxon>
        <taxon>Eurotiomycetes</taxon>
        <taxon>Eurotiomycetidae</taxon>
        <taxon>Eurotiales</taxon>
        <taxon>Aspergillaceae</taxon>
        <taxon>Aspergillus</taxon>
        <taxon>Aspergillus subgen. Circumdati</taxon>
    </lineage>
</organism>
<dbReference type="STRING" id="341663.Q0CGN8"/>